<dbReference type="InterPro" id="IPR004352">
    <property type="entry name" value="GH114_TIM-barrel"/>
</dbReference>
<dbReference type="EMBL" id="FAUH01000009">
    <property type="protein sequence ID" value="CUU66130.1"/>
    <property type="molecule type" value="Genomic_DNA"/>
</dbReference>
<keyword evidence="4" id="KW-1185">Reference proteome</keyword>
<dbReference type="Proteomes" id="UP000182498">
    <property type="component" value="Unassembled WGS sequence"/>
</dbReference>
<evidence type="ECO:0000313" key="4">
    <source>
        <dbReference type="Proteomes" id="UP000182498"/>
    </source>
</evidence>
<dbReference type="RefSeq" id="WP_073884021.1">
    <property type="nucleotide sequence ID" value="NZ_FAUH01000009.1"/>
</dbReference>
<dbReference type="GO" id="GO:0016787">
    <property type="term" value="F:hydrolase activity"/>
    <property type="evidence" value="ECO:0007669"/>
    <property type="project" value="UniProtKB-KW"/>
</dbReference>
<evidence type="ECO:0000313" key="3">
    <source>
        <dbReference type="EMBL" id="CUU66130.1"/>
    </source>
</evidence>
<keyword evidence="1" id="KW-0732">Signal</keyword>
<feature type="domain" description="Glycoside-hydrolase family GH114 TIM-barrel" evidence="2">
    <location>
        <begin position="52"/>
        <end position="260"/>
    </location>
</feature>
<dbReference type="OrthoDB" id="319933at2"/>
<gene>
    <name evidence="3" type="ORF">CVAR292_01468</name>
</gene>
<feature type="signal peptide" evidence="1">
    <location>
        <begin position="1"/>
        <end position="31"/>
    </location>
</feature>
<evidence type="ECO:0000259" key="2">
    <source>
        <dbReference type="Pfam" id="PF03537"/>
    </source>
</evidence>
<evidence type="ECO:0000256" key="1">
    <source>
        <dbReference type="SAM" id="SignalP"/>
    </source>
</evidence>
<keyword evidence="3" id="KW-0378">Hydrolase</keyword>
<feature type="chain" id="PRO_5038937318" evidence="1">
    <location>
        <begin position="32"/>
        <end position="287"/>
    </location>
</feature>
<dbReference type="PANTHER" id="PTHR35273">
    <property type="entry name" value="ALPHA-1,4 POLYGALACTOSAMINIDASE, PUTATIVE (AFU_ORTHOLOGUE AFUA_3G07890)-RELATED"/>
    <property type="match status" value="1"/>
</dbReference>
<dbReference type="Pfam" id="PF03537">
    <property type="entry name" value="Glyco_hydro_114"/>
    <property type="match status" value="1"/>
</dbReference>
<protein>
    <submittedName>
        <fullName evidence="3">Glycoside-hydrolase family GH114</fullName>
    </submittedName>
</protein>
<proteinExistence type="predicted"/>
<dbReference type="InterPro" id="IPR013785">
    <property type="entry name" value="Aldolase_TIM"/>
</dbReference>
<name>A0A0X2NN14_9CORY</name>
<dbReference type="SUPFAM" id="SSF51445">
    <property type="entry name" value="(Trans)glycosidases"/>
    <property type="match status" value="1"/>
</dbReference>
<organism evidence="3 4">
    <name type="scientific">Corynebacterium variabile</name>
    <dbReference type="NCBI Taxonomy" id="1727"/>
    <lineage>
        <taxon>Bacteria</taxon>
        <taxon>Bacillati</taxon>
        <taxon>Actinomycetota</taxon>
        <taxon>Actinomycetes</taxon>
        <taxon>Mycobacteriales</taxon>
        <taxon>Corynebacteriaceae</taxon>
        <taxon>Corynebacterium</taxon>
    </lineage>
</organism>
<dbReference type="PANTHER" id="PTHR35273:SF2">
    <property type="entry name" value="ALPHA-GALACTOSIDASE"/>
    <property type="match status" value="1"/>
</dbReference>
<dbReference type="InterPro" id="IPR017853">
    <property type="entry name" value="GH"/>
</dbReference>
<sequence length="287" mass="29367">MTCPATVRTPTVLAAAAAAVCLVVAASSCSAEDADGAGGTGGPSLPPSGGIDYQLGGAYEPPAGTTVVVRDASADPVEGVYSVCYLNAFQSQPGTADSWGDLLLRDASGPPVADPDWPDEFLLDTSSAVRRAEIADRLAPEIRGCADAGFDAVEFDNLDSSLRSGDAGTERAPGLTPGLTPTDNLALARLLTDVARDAGLASAQKNAPELAGEGKDAGFGFAVAEDCGAHGECAEYTAVYDTVLDIESADATEFTGLCRSGDLPEQTVRRDLGLVTPEEPDYAFDRC</sequence>
<dbReference type="AlphaFoldDB" id="A0A0X2NN14"/>
<reference evidence="4" key="1">
    <citation type="submission" date="2015-11" db="EMBL/GenBank/DDBJ databases">
        <authorList>
            <person name="Dugat-Bony E."/>
        </authorList>
    </citation>
    <scope>NUCLEOTIDE SEQUENCE [LARGE SCALE GENOMIC DNA]</scope>
    <source>
        <strain evidence="4">Mu292</strain>
    </source>
</reference>
<dbReference type="Gene3D" id="3.20.20.70">
    <property type="entry name" value="Aldolase class I"/>
    <property type="match status" value="1"/>
</dbReference>
<accession>A0A0X2NN14</accession>